<evidence type="ECO:0000259" key="8">
    <source>
        <dbReference type="PROSITE" id="PS50928"/>
    </source>
</evidence>
<feature type="transmembrane region" description="Helical" evidence="7">
    <location>
        <begin position="95"/>
        <end position="114"/>
    </location>
</feature>
<evidence type="ECO:0000313" key="11">
    <source>
        <dbReference type="Proteomes" id="UP000758856"/>
    </source>
</evidence>
<dbReference type="InterPro" id="IPR035906">
    <property type="entry name" value="MetI-like_sf"/>
</dbReference>
<comment type="similarity">
    <text evidence="7">Belongs to the binding-protein-dependent transport system permease family.</text>
</comment>
<dbReference type="PANTHER" id="PTHR30151:SF38">
    <property type="entry name" value="ALIPHATIC SULFONATES TRANSPORT PERMEASE PROTEIN SSUC-RELATED"/>
    <property type="match status" value="1"/>
</dbReference>
<keyword evidence="11" id="KW-1185">Reference proteome</keyword>
<feature type="transmembrane region" description="Helical" evidence="7">
    <location>
        <begin position="210"/>
        <end position="232"/>
    </location>
</feature>
<name>A0A9W6MR72_9HYPH</name>
<evidence type="ECO:0000256" key="2">
    <source>
        <dbReference type="ARBA" id="ARBA00022448"/>
    </source>
</evidence>
<evidence type="ECO:0000256" key="4">
    <source>
        <dbReference type="ARBA" id="ARBA00022692"/>
    </source>
</evidence>
<evidence type="ECO:0000313" key="12">
    <source>
        <dbReference type="Proteomes" id="UP001143400"/>
    </source>
</evidence>
<evidence type="ECO:0000256" key="5">
    <source>
        <dbReference type="ARBA" id="ARBA00022989"/>
    </source>
</evidence>
<keyword evidence="6 7" id="KW-0472">Membrane</keyword>
<evidence type="ECO:0000313" key="9">
    <source>
        <dbReference type="EMBL" id="GLK55420.1"/>
    </source>
</evidence>
<evidence type="ECO:0000256" key="1">
    <source>
        <dbReference type="ARBA" id="ARBA00004651"/>
    </source>
</evidence>
<dbReference type="EMBL" id="JAFBCY010000001">
    <property type="protein sequence ID" value="MBM7850129.1"/>
    <property type="molecule type" value="Genomic_DNA"/>
</dbReference>
<keyword evidence="2 7" id="KW-0813">Transport</keyword>
<comment type="caution">
    <text evidence="9">The sequence shown here is derived from an EMBL/GenBank/DDBJ whole genome shotgun (WGS) entry which is preliminary data.</text>
</comment>
<dbReference type="Proteomes" id="UP000758856">
    <property type="component" value="Unassembled WGS sequence"/>
</dbReference>
<evidence type="ECO:0000256" key="7">
    <source>
        <dbReference type="RuleBase" id="RU363032"/>
    </source>
</evidence>
<gene>
    <name evidence="9" type="ORF">GCM10008170_14390</name>
    <name evidence="10" type="ORF">JOD31_000341</name>
</gene>
<feature type="transmembrane region" description="Helical" evidence="7">
    <location>
        <begin position="64"/>
        <end position="83"/>
    </location>
</feature>
<reference evidence="9" key="1">
    <citation type="journal article" date="2014" name="Int. J. Syst. Evol. Microbiol.">
        <title>Complete genome sequence of Corynebacterium casei LMG S-19264T (=DSM 44701T), isolated from a smear-ripened cheese.</title>
        <authorList>
            <consortium name="US DOE Joint Genome Institute (JGI-PGF)"/>
            <person name="Walter F."/>
            <person name="Albersmeier A."/>
            <person name="Kalinowski J."/>
            <person name="Ruckert C."/>
        </authorList>
    </citation>
    <scope>NUCLEOTIDE SEQUENCE</scope>
    <source>
        <strain evidence="9">VKM B-1606</strain>
    </source>
</reference>
<accession>A0A9W6MR72</accession>
<evidence type="ECO:0000256" key="6">
    <source>
        <dbReference type="ARBA" id="ARBA00023136"/>
    </source>
</evidence>
<evidence type="ECO:0000256" key="3">
    <source>
        <dbReference type="ARBA" id="ARBA00022475"/>
    </source>
</evidence>
<sequence length="249" mass="27134">MAFAGRLGWSALSLGVFVALWWIVALVVDSRLLPDPPTVVRALVVAAETGELIFNLLITLARVAASFAIAMLIGSALGILLGLSRTADRLLSPWVVLFLNLPALVIIILAYVWFGLNESAAILAVAINKIPNVAVTLREGAVALSRDLAEMARIYRFGRWKTLRHVILPQLAPFFAAAARSGLALVWKIVLVVELLGRPNGVGFELQSSFQLFDVATILAYALAFGMIVQAIELGLIQPWERAANRWRR</sequence>
<dbReference type="EMBL" id="BSFF01000002">
    <property type="protein sequence ID" value="GLK55420.1"/>
    <property type="molecule type" value="Genomic_DNA"/>
</dbReference>
<dbReference type="GO" id="GO:0055085">
    <property type="term" value="P:transmembrane transport"/>
    <property type="evidence" value="ECO:0007669"/>
    <property type="project" value="InterPro"/>
</dbReference>
<dbReference type="Pfam" id="PF00528">
    <property type="entry name" value="BPD_transp_1"/>
    <property type="match status" value="1"/>
</dbReference>
<dbReference type="RefSeq" id="WP_020185103.1">
    <property type="nucleotide sequence ID" value="NZ_BSFF01000002.1"/>
</dbReference>
<dbReference type="SUPFAM" id="SSF161098">
    <property type="entry name" value="MetI-like"/>
    <property type="match status" value="1"/>
</dbReference>
<evidence type="ECO:0000313" key="10">
    <source>
        <dbReference type="EMBL" id="MBM7850129.1"/>
    </source>
</evidence>
<dbReference type="InterPro" id="IPR000515">
    <property type="entry name" value="MetI-like"/>
</dbReference>
<dbReference type="PANTHER" id="PTHR30151">
    <property type="entry name" value="ALKANE SULFONATE ABC TRANSPORTER-RELATED, MEMBRANE SUBUNIT"/>
    <property type="match status" value="1"/>
</dbReference>
<dbReference type="GO" id="GO:0005886">
    <property type="term" value="C:plasma membrane"/>
    <property type="evidence" value="ECO:0007669"/>
    <property type="project" value="UniProtKB-SubCell"/>
</dbReference>
<protein>
    <submittedName>
        <fullName evidence="9">ABC transporter permease</fullName>
    </submittedName>
    <submittedName>
        <fullName evidence="10">NitT/TauT family transport system permease protein</fullName>
    </submittedName>
</protein>
<dbReference type="PROSITE" id="PS50928">
    <property type="entry name" value="ABC_TM1"/>
    <property type="match status" value="1"/>
</dbReference>
<dbReference type="Gene3D" id="1.10.3720.10">
    <property type="entry name" value="MetI-like"/>
    <property type="match status" value="1"/>
</dbReference>
<keyword evidence="3" id="KW-1003">Cell membrane</keyword>
<proteinExistence type="inferred from homology"/>
<reference evidence="9" key="3">
    <citation type="submission" date="2023-01" db="EMBL/GenBank/DDBJ databases">
        <authorList>
            <person name="Sun Q."/>
            <person name="Evtushenko L."/>
        </authorList>
    </citation>
    <scope>NUCLEOTIDE SEQUENCE</scope>
    <source>
        <strain evidence="9">VKM B-1606</strain>
    </source>
</reference>
<dbReference type="CDD" id="cd06261">
    <property type="entry name" value="TM_PBP2"/>
    <property type="match status" value="1"/>
</dbReference>
<feature type="domain" description="ABC transmembrane type-1" evidence="8">
    <location>
        <begin position="56"/>
        <end position="238"/>
    </location>
</feature>
<keyword evidence="5 7" id="KW-1133">Transmembrane helix</keyword>
<dbReference type="Proteomes" id="UP001143400">
    <property type="component" value="Unassembled WGS sequence"/>
</dbReference>
<keyword evidence="4 7" id="KW-0812">Transmembrane</keyword>
<dbReference type="AlphaFoldDB" id="A0A9W6MR72"/>
<organism evidence="9 12">
    <name type="scientific">Methylopila capsulata</name>
    <dbReference type="NCBI Taxonomy" id="61654"/>
    <lineage>
        <taxon>Bacteria</taxon>
        <taxon>Pseudomonadati</taxon>
        <taxon>Pseudomonadota</taxon>
        <taxon>Alphaproteobacteria</taxon>
        <taxon>Hyphomicrobiales</taxon>
        <taxon>Methylopilaceae</taxon>
        <taxon>Methylopila</taxon>
    </lineage>
</organism>
<comment type="subcellular location">
    <subcellularLocation>
        <location evidence="1 7">Cell membrane</location>
        <topology evidence="1 7">Multi-pass membrane protein</topology>
    </subcellularLocation>
</comment>
<feature type="transmembrane region" description="Helical" evidence="7">
    <location>
        <begin position="6"/>
        <end position="27"/>
    </location>
</feature>
<reference evidence="10 11" key="2">
    <citation type="submission" date="2021-01" db="EMBL/GenBank/DDBJ databases">
        <title>Genomic Encyclopedia of Type Strains, Phase IV (KMG-IV): sequencing the most valuable type-strain genomes for metagenomic binning, comparative biology and taxonomic classification.</title>
        <authorList>
            <person name="Goeker M."/>
        </authorList>
    </citation>
    <scope>NUCLEOTIDE SEQUENCE [LARGE SCALE GENOMIC DNA]</scope>
    <source>
        <strain evidence="10 11">DSM 6130</strain>
    </source>
</reference>